<evidence type="ECO:0000313" key="4">
    <source>
        <dbReference type="EMBL" id="GLQ56851.1"/>
    </source>
</evidence>
<dbReference type="PROSITE" id="PS01081">
    <property type="entry name" value="HTH_TETR_1"/>
    <property type="match status" value="1"/>
</dbReference>
<protein>
    <submittedName>
        <fullName evidence="4">TetR family transcriptional regulator</fullName>
    </submittedName>
</protein>
<dbReference type="InterPro" id="IPR050109">
    <property type="entry name" value="HTH-type_TetR-like_transc_reg"/>
</dbReference>
<dbReference type="Proteomes" id="UP001156691">
    <property type="component" value="Unassembled WGS sequence"/>
</dbReference>
<evidence type="ECO:0000256" key="2">
    <source>
        <dbReference type="PROSITE-ProRule" id="PRU00335"/>
    </source>
</evidence>
<dbReference type="InterPro" id="IPR001647">
    <property type="entry name" value="HTH_TetR"/>
</dbReference>
<organism evidence="4 5">
    <name type="scientific">Devosia nitrariae</name>
    <dbReference type="NCBI Taxonomy" id="2071872"/>
    <lineage>
        <taxon>Bacteria</taxon>
        <taxon>Pseudomonadati</taxon>
        <taxon>Pseudomonadota</taxon>
        <taxon>Alphaproteobacteria</taxon>
        <taxon>Hyphomicrobiales</taxon>
        <taxon>Devosiaceae</taxon>
        <taxon>Devosia</taxon>
    </lineage>
</organism>
<comment type="caution">
    <text evidence="4">The sequence shown here is derived from an EMBL/GenBank/DDBJ whole genome shotgun (WGS) entry which is preliminary data.</text>
</comment>
<dbReference type="Gene3D" id="1.10.357.10">
    <property type="entry name" value="Tetracycline Repressor, domain 2"/>
    <property type="match status" value="1"/>
</dbReference>
<dbReference type="InterPro" id="IPR023772">
    <property type="entry name" value="DNA-bd_HTH_TetR-type_CS"/>
</dbReference>
<evidence type="ECO:0000259" key="3">
    <source>
        <dbReference type="PROSITE" id="PS50977"/>
    </source>
</evidence>
<evidence type="ECO:0000313" key="5">
    <source>
        <dbReference type="Proteomes" id="UP001156691"/>
    </source>
</evidence>
<keyword evidence="5" id="KW-1185">Reference proteome</keyword>
<gene>
    <name evidence="4" type="ORF">GCM10010862_41100</name>
</gene>
<dbReference type="RefSeq" id="WP_284342246.1">
    <property type="nucleotide sequence ID" value="NZ_BSNS01000022.1"/>
</dbReference>
<reference evidence="5" key="1">
    <citation type="journal article" date="2019" name="Int. J. Syst. Evol. Microbiol.">
        <title>The Global Catalogue of Microorganisms (GCM) 10K type strain sequencing project: providing services to taxonomists for standard genome sequencing and annotation.</title>
        <authorList>
            <consortium name="The Broad Institute Genomics Platform"/>
            <consortium name="The Broad Institute Genome Sequencing Center for Infectious Disease"/>
            <person name="Wu L."/>
            <person name="Ma J."/>
        </authorList>
    </citation>
    <scope>NUCLEOTIDE SEQUENCE [LARGE SCALE GENOMIC DNA]</scope>
    <source>
        <strain evidence="5">NBRC 112416</strain>
    </source>
</reference>
<feature type="domain" description="HTH tetR-type" evidence="3">
    <location>
        <begin position="9"/>
        <end position="69"/>
    </location>
</feature>
<dbReference type="PROSITE" id="PS50977">
    <property type="entry name" value="HTH_TETR_2"/>
    <property type="match status" value="1"/>
</dbReference>
<proteinExistence type="predicted"/>
<feature type="DNA-binding region" description="H-T-H motif" evidence="2">
    <location>
        <begin position="32"/>
        <end position="51"/>
    </location>
</feature>
<dbReference type="InterPro" id="IPR009057">
    <property type="entry name" value="Homeodomain-like_sf"/>
</dbReference>
<dbReference type="PANTHER" id="PTHR30055">
    <property type="entry name" value="HTH-TYPE TRANSCRIPTIONAL REGULATOR RUTR"/>
    <property type="match status" value="1"/>
</dbReference>
<accession>A0ABQ5WB43</accession>
<dbReference type="PRINTS" id="PR00455">
    <property type="entry name" value="HTHTETR"/>
</dbReference>
<sequence length="236" mass="26352">MNRIVKPAEIRREEILECALRLFSQQGYDATSVNQIIAALGLSKGAFYHHFAAKQDLIEALAVRFADDAARMASPVLEDESLDAFSRLSKFLASMRQSKVSAAFEVRNTFEPLFRPENMALFDRVQQALFGVVRPILTRIIADGVAERTFDTRHPDLAAETILHVMGSVRKVVTDLYAARNDADLDAAAAELVLRYDYMGTVVDRILGLPEGSIVLTDCDTIRVMMEAWRREKSAA</sequence>
<evidence type="ECO:0000256" key="1">
    <source>
        <dbReference type="ARBA" id="ARBA00023125"/>
    </source>
</evidence>
<keyword evidence="1 2" id="KW-0238">DNA-binding</keyword>
<name>A0ABQ5WB43_9HYPH</name>
<dbReference type="EMBL" id="BSNS01000022">
    <property type="protein sequence ID" value="GLQ56851.1"/>
    <property type="molecule type" value="Genomic_DNA"/>
</dbReference>
<dbReference type="Pfam" id="PF00440">
    <property type="entry name" value="TetR_N"/>
    <property type="match status" value="1"/>
</dbReference>
<dbReference type="PANTHER" id="PTHR30055:SF181">
    <property type="entry name" value="BLR6905 PROTEIN"/>
    <property type="match status" value="1"/>
</dbReference>
<dbReference type="SUPFAM" id="SSF46689">
    <property type="entry name" value="Homeodomain-like"/>
    <property type="match status" value="1"/>
</dbReference>